<dbReference type="EMBL" id="UZAN01069548">
    <property type="protein sequence ID" value="VDP94775.1"/>
    <property type="molecule type" value="Genomic_DNA"/>
</dbReference>
<organism evidence="1 2">
    <name type="scientific">Echinostoma caproni</name>
    <dbReference type="NCBI Taxonomy" id="27848"/>
    <lineage>
        <taxon>Eukaryota</taxon>
        <taxon>Metazoa</taxon>
        <taxon>Spiralia</taxon>
        <taxon>Lophotrochozoa</taxon>
        <taxon>Platyhelminthes</taxon>
        <taxon>Trematoda</taxon>
        <taxon>Digenea</taxon>
        <taxon>Plagiorchiida</taxon>
        <taxon>Echinostomata</taxon>
        <taxon>Echinostomatoidea</taxon>
        <taxon>Echinostomatidae</taxon>
        <taxon>Echinostoma</taxon>
    </lineage>
</organism>
<sequence>MATFSAAGAVLVSYLQSRLLVDACLNADLTRLRRQYPIDWDPAKRHLHLLTGRANILATLSVSTSGAFRLVGLQHKATDDVIDPEDVADAFHYRLEDFTAPLSRSLDEWILEVNDFCTGITETG</sequence>
<reference evidence="1 2" key="1">
    <citation type="submission" date="2018-11" db="EMBL/GenBank/DDBJ databases">
        <authorList>
            <consortium name="Pathogen Informatics"/>
        </authorList>
    </citation>
    <scope>NUCLEOTIDE SEQUENCE [LARGE SCALE GENOMIC DNA]</scope>
    <source>
        <strain evidence="1 2">Egypt</strain>
    </source>
</reference>
<keyword evidence="2" id="KW-1185">Reference proteome</keyword>
<dbReference type="Proteomes" id="UP000272942">
    <property type="component" value="Unassembled WGS sequence"/>
</dbReference>
<gene>
    <name evidence="1" type="ORF">ECPE_LOCUS17481</name>
</gene>
<name>A0A3P8J3V0_9TREM</name>
<evidence type="ECO:0000313" key="1">
    <source>
        <dbReference type="EMBL" id="VDP94775.1"/>
    </source>
</evidence>
<dbReference type="AlphaFoldDB" id="A0A3P8J3V0"/>
<evidence type="ECO:0000313" key="2">
    <source>
        <dbReference type="Proteomes" id="UP000272942"/>
    </source>
</evidence>
<dbReference type="OrthoDB" id="6222567at2759"/>
<accession>A0A3P8J3V0</accession>
<proteinExistence type="predicted"/>
<protein>
    <submittedName>
        <fullName evidence="1">Uncharacterized protein</fullName>
    </submittedName>
</protein>